<evidence type="ECO:0000256" key="2">
    <source>
        <dbReference type="ARBA" id="ARBA00022448"/>
    </source>
</evidence>
<keyword evidence="2" id="KW-0813">Transport</keyword>
<accession>A0AAW5N621</accession>
<dbReference type="PROSITE" id="PS51257">
    <property type="entry name" value="PROKAR_LIPOPROTEIN"/>
    <property type="match status" value="1"/>
</dbReference>
<dbReference type="Gene3D" id="2.40.50.100">
    <property type="match status" value="1"/>
</dbReference>
<reference evidence="6 7" key="1">
    <citation type="submission" date="2022-08" db="EMBL/GenBank/DDBJ databases">
        <authorList>
            <person name="Zeman M."/>
            <person name="Kubasova T."/>
        </authorList>
    </citation>
    <scope>NUCLEOTIDE SEQUENCE [LARGE SCALE GENOMIC DNA]</scope>
    <source>
        <strain evidence="6 7">ET62</strain>
    </source>
</reference>
<dbReference type="InterPro" id="IPR051909">
    <property type="entry name" value="MFP_Cation_Efflux"/>
</dbReference>
<dbReference type="NCBIfam" id="TIGR01730">
    <property type="entry name" value="RND_mfp"/>
    <property type="match status" value="1"/>
</dbReference>
<evidence type="ECO:0000313" key="7">
    <source>
        <dbReference type="Proteomes" id="UP001204579"/>
    </source>
</evidence>
<evidence type="ECO:0000256" key="4">
    <source>
        <dbReference type="SAM" id="SignalP"/>
    </source>
</evidence>
<feature type="chain" id="PRO_5043902216" evidence="4">
    <location>
        <begin position="23"/>
        <end position="395"/>
    </location>
</feature>
<dbReference type="Proteomes" id="UP001204579">
    <property type="component" value="Unassembled WGS sequence"/>
</dbReference>
<evidence type="ECO:0000259" key="5">
    <source>
        <dbReference type="Pfam" id="PF25975"/>
    </source>
</evidence>
<proteinExistence type="inferred from homology"/>
<sequence length="395" mass="42645">MKKFFIGGALLLFILGSCNSHAGHNHDHEAEGHDHEAEAPHGHDEHEHGNEPAGHSDEISLPAAKAKAAGVVAETVNPAPFRQVIPVSGQILAAQGDDATVVATASGVVSFARKLTEGMQVGKGTALVYLTGEHLQEGDPARKAEIAYRAAKEEYERAAKLVDRQIVSQKEFNAIREAYENARIAYEALTPGGAGKGTAVTAPMSGYLKNCLVKEGDYVSVGQPLMSITQNRRLQLKAEVSERYYSALKQVTSANFKTPYDNRVYELEQLKGRLLSYGKTSGDTSFYLPVVFEFDNCGDMVPGSFVEVYLLGTPRTDAISLPWPAITEEQGLNFVYLQLDADCYRKQEVKLGASDGSRVEILSGLKGGEKVVTQGAVHVKLASASNAIPAHTHQH</sequence>
<dbReference type="Gene3D" id="1.10.287.470">
    <property type="entry name" value="Helix hairpin bin"/>
    <property type="match status" value="1"/>
</dbReference>
<dbReference type="PANTHER" id="PTHR30097:SF4">
    <property type="entry name" value="SLR6042 PROTEIN"/>
    <property type="match status" value="1"/>
</dbReference>
<dbReference type="AlphaFoldDB" id="A0AAW5N621"/>
<evidence type="ECO:0000313" key="6">
    <source>
        <dbReference type="EMBL" id="MCR8874727.1"/>
    </source>
</evidence>
<dbReference type="GO" id="GO:0060003">
    <property type="term" value="P:copper ion export"/>
    <property type="evidence" value="ECO:0007669"/>
    <property type="project" value="TreeGrafter"/>
</dbReference>
<evidence type="ECO:0000256" key="1">
    <source>
        <dbReference type="ARBA" id="ARBA00009477"/>
    </source>
</evidence>
<dbReference type="GO" id="GO:0030313">
    <property type="term" value="C:cell envelope"/>
    <property type="evidence" value="ECO:0007669"/>
    <property type="project" value="TreeGrafter"/>
</dbReference>
<dbReference type="GO" id="GO:0016020">
    <property type="term" value="C:membrane"/>
    <property type="evidence" value="ECO:0007669"/>
    <property type="project" value="InterPro"/>
</dbReference>
<dbReference type="RefSeq" id="WP_258336055.1">
    <property type="nucleotide sequence ID" value="NZ_JANRHJ010000013.1"/>
</dbReference>
<evidence type="ECO:0000256" key="3">
    <source>
        <dbReference type="SAM" id="MobiDB-lite"/>
    </source>
</evidence>
<dbReference type="InterPro" id="IPR058649">
    <property type="entry name" value="CzcB_C"/>
</dbReference>
<name>A0AAW5N621_9BACT</name>
<comment type="similarity">
    <text evidence="1">Belongs to the membrane fusion protein (MFP) (TC 8.A.1) family.</text>
</comment>
<gene>
    <name evidence="6" type="ORF">NW209_12015</name>
</gene>
<feature type="signal peptide" evidence="4">
    <location>
        <begin position="1"/>
        <end position="22"/>
    </location>
</feature>
<comment type="caution">
    <text evidence="6">The sequence shown here is derived from an EMBL/GenBank/DDBJ whole genome shotgun (WGS) entry which is preliminary data.</text>
</comment>
<dbReference type="GO" id="GO:0022857">
    <property type="term" value="F:transmembrane transporter activity"/>
    <property type="evidence" value="ECO:0007669"/>
    <property type="project" value="InterPro"/>
</dbReference>
<dbReference type="SUPFAM" id="SSF111369">
    <property type="entry name" value="HlyD-like secretion proteins"/>
    <property type="match status" value="1"/>
</dbReference>
<protein>
    <submittedName>
        <fullName evidence="6">Efflux RND transporter periplasmic adaptor subunit</fullName>
    </submittedName>
</protein>
<dbReference type="GO" id="GO:0015679">
    <property type="term" value="P:plasma membrane copper ion transport"/>
    <property type="evidence" value="ECO:0007669"/>
    <property type="project" value="TreeGrafter"/>
</dbReference>
<dbReference type="InterPro" id="IPR006143">
    <property type="entry name" value="RND_pump_MFP"/>
</dbReference>
<dbReference type="Pfam" id="PF25975">
    <property type="entry name" value="CzcB_C"/>
    <property type="match status" value="1"/>
</dbReference>
<organism evidence="6 7">
    <name type="scientific">Phocaeicola barnesiae</name>
    <dbReference type="NCBI Taxonomy" id="376804"/>
    <lineage>
        <taxon>Bacteria</taxon>
        <taxon>Pseudomonadati</taxon>
        <taxon>Bacteroidota</taxon>
        <taxon>Bacteroidia</taxon>
        <taxon>Bacteroidales</taxon>
        <taxon>Bacteroidaceae</taxon>
        <taxon>Phocaeicola</taxon>
    </lineage>
</organism>
<dbReference type="EMBL" id="JANRHJ010000013">
    <property type="protein sequence ID" value="MCR8874727.1"/>
    <property type="molecule type" value="Genomic_DNA"/>
</dbReference>
<dbReference type="Gene3D" id="2.40.420.20">
    <property type="match status" value="1"/>
</dbReference>
<feature type="domain" description="CzcB-like C-terminal circularly permuted SH3-like" evidence="5">
    <location>
        <begin position="323"/>
        <end position="380"/>
    </location>
</feature>
<dbReference type="PANTHER" id="PTHR30097">
    <property type="entry name" value="CATION EFFLUX SYSTEM PROTEIN CUSB"/>
    <property type="match status" value="1"/>
</dbReference>
<keyword evidence="4" id="KW-0732">Signal</keyword>
<feature type="region of interest" description="Disordered" evidence="3">
    <location>
        <begin position="24"/>
        <end position="57"/>
    </location>
</feature>
<keyword evidence="7" id="KW-1185">Reference proteome</keyword>